<evidence type="ECO:0000256" key="2">
    <source>
        <dbReference type="ARBA" id="ARBA00009755"/>
    </source>
</evidence>
<keyword evidence="3" id="KW-0677">Repeat</keyword>
<feature type="domain" description="Squalene cyclase N-terminal" evidence="5">
    <location>
        <begin position="16"/>
        <end position="99"/>
    </location>
</feature>
<evidence type="ECO:0000313" key="7">
    <source>
        <dbReference type="Proteomes" id="UP001431776"/>
    </source>
</evidence>
<dbReference type="EMBL" id="JASCXX010000014">
    <property type="protein sequence ID" value="MDI6449928.1"/>
    <property type="molecule type" value="Genomic_DNA"/>
</dbReference>
<evidence type="ECO:0000259" key="5">
    <source>
        <dbReference type="Pfam" id="PF13249"/>
    </source>
</evidence>
<comment type="pathway">
    <text evidence="1">Secondary metabolite biosynthesis; hopanoid biosynthesis.</text>
</comment>
<dbReference type="InterPro" id="IPR018333">
    <property type="entry name" value="Squalene_cyclase"/>
</dbReference>
<dbReference type="Pfam" id="PF13249">
    <property type="entry name" value="SQHop_cyclase_N"/>
    <property type="match status" value="1"/>
</dbReference>
<protein>
    <submittedName>
        <fullName evidence="6">Prenyltransferase/squalene oxidase repeat-containing protein</fullName>
    </submittedName>
</protein>
<dbReference type="GO" id="GO:0016104">
    <property type="term" value="P:triterpenoid biosynthetic process"/>
    <property type="evidence" value="ECO:0007669"/>
    <property type="project" value="InterPro"/>
</dbReference>
<dbReference type="InterPro" id="IPR032697">
    <property type="entry name" value="SQ_cyclase_N"/>
</dbReference>
<dbReference type="Pfam" id="PF13243">
    <property type="entry name" value="SQHop_cyclase_C"/>
    <property type="match status" value="1"/>
</dbReference>
<evidence type="ECO:0000256" key="1">
    <source>
        <dbReference type="ARBA" id="ARBA00004999"/>
    </source>
</evidence>
<dbReference type="Proteomes" id="UP001431776">
    <property type="component" value="Unassembled WGS sequence"/>
</dbReference>
<evidence type="ECO:0000259" key="4">
    <source>
        <dbReference type="Pfam" id="PF13243"/>
    </source>
</evidence>
<name>A0AAW6U249_9BACT</name>
<dbReference type="PANTHER" id="PTHR11764">
    <property type="entry name" value="TERPENE CYCLASE/MUTASE FAMILY MEMBER"/>
    <property type="match status" value="1"/>
</dbReference>
<organism evidence="6 7">
    <name type="scientific">Anaerobaca lacustris</name>
    <dbReference type="NCBI Taxonomy" id="3044600"/>
    <lineage>
        <taxon>Bacteria</taxon>
        <taxon>Pseudomonadati</taxon>
        <taxon>Planctomycetota</taxon>
        <taxon>Phycisphaerae</taxon>
        <taxon>Sedimentisphaerales</taxon>
        <taxon>Anaerobacaceae</taxon>
        <taxon>Anaerobaca</taxon>
    </lineage>
</organism>
<evidence type="ECO:0000313" key="6">
    <source>
        <dbReference type="EMBL" id="MDI6449928.1"/>
    </source>
</evidence>
<dbReference type="RefSeq" id="WP_349245338.1">
    <property type="nucleotide sequence ID" value="NZ_JASCXX010000014.1"/>
</dbReference>
<proteinExistence type="inferred from homology"/>
<dbReference type="AlphaFoldDB" id="A0AAW6U249"/>
<dbReference type="GO" id="GO:0016866">
    <property type="term" value="F:intramolecular transferase activity"/>
    <property type="evidence" value="ECO:0007669"/>
    <property type="project" value="InterPro"/>
</dbReference>
<keyword evidence="7" id="KW-1185">Reference proteome</keyword>
<feature type="domain" description="Squalene cyclase C-terminal" evidence="4">
    <location>
        <begin position="310"/>
        <end position="623"/>
    </location>
</feature>
<dbReference type="Gene3D" id="1.50.10.20">
    <property type="match status" value="2"/>
</dbReference>
<comment type="caution">
    <text evidence="6">The sequence shown here is derived from an EMBL/GenBank/DDBJ whole genome shotgun (WGS) entry which is preliminary data.</text>
</comment>
<dbReference type="InterPro" id="IPR008930">
    <property type="entry name" value="Terpenoid_cyclase/PrenylTrfase"/>
</dbReference>
<gene>
    <name evidence="6" type="ORF">QJ522_12790</name>
</gene>
<evidence type="ECO:0000256" key="3">
    <source>
        <dbReference type="ARBA" id="ARBA00022737"/>
    </source>
</evidence>
<comment type="similarity">
    <text evidence="2">Belongs to the terpene cyclase/mutase family.</text>
</comment>
<dbReference type="SUPFAM" id="SSF48239">
    <property type="entry name" value="Terpenoid cyclases/Protein prenyltransferases"/>
    <property type="match status" value="3"/>
</dbReference>
<reference evidence="6" key="1">
    <citation type="submission" date="2023-05" db="EMBL/GenBank/DDBJ databases">
        <title>Anaerotaeda fermentans gen. nov., sp. nov., a novel anaerobic planctomycete of the new family within the order Sedimentisphaerales isolated from Taman Peninsula, Russia.</title>
        <authorList>
            <person name="Khomyakova M.A."/>
            <person name="Merkel A.Y."/>
            <person name="Slobodkin A.I."/>
        </authorList>
    </citation>
    <scope>NUCLEOTIDE SEQUENCE</scope>
    <source>
        <strain evidence="6">M17dextr</strain>
    </source>
</reference>
<accession>A0AAW6U249</accession>
<sequence length="628" mass="68266">MMRVDQEALNQTVMALRERLLGLRNAEGHWVGHLSSSALSTATAVFALAQVDAARHRTLIDRGLNWLCENQNDDGGWGDTIQSPSNLSTTLLCYSALAVAEGGNLKSEGLGDGLPERAIPKRRLRLPGALEKTEVWLRREVGSFEPEALAGAVIGRYGKDRTFSVPILTMCALAGRLGAGSQVWRRVKPLPFELAVLPHRLYKWLRLPVVSYALPALIAIGQARYAHRRPRCPVSWLVRHLARRRSLDVLTTLQPTNGGFLEAAPLTSFVVMSLASCGQADHPVVSKGVEFLLASIRDDGSWPIDTNLAIWGTTLSIAALAAWAEAHPTLPATERRRLIDWLLACQHTRVHPYTQAAPGGWAWTNLPGAVPDADDTAGALLALHHLGVRNEVVSKAVTAGIGWLLDLQNRDGGIPTFCRGWTKLPFDRSAPDITAHALGAMGAWLNELPASLRQRTDAGMVRAMDYLKAAQHEDGSWAPLWFGNQSAPNKENPVYGTSRVLTHLSRVPAARRERVASECERALHWLMGAQNADGGWGGAASVASSIEETALAVDALAECLHRRAIPGPATVHATHRGADWLICHTERGTSVPASPIGLYFAQLWYYEELYPLVFALSALGKVQRLPGA</sequence>
<dbReference type="InterPro" id="IPR032696">
    <property type="entry name" value="SQ_cyclase_C"/>
</dbReference>
<dbReference type="GO" id="GO:0005811">
    <property type="term" value="C:lipid droplet"/>
    <property type="evidence" value="ECO:0007669"/>
    <property type="project" value="InterPro"/>
</dbReference>
<dbReference type="PANTHER" id="PTHR11764:SF20">
    <property type="entry name" value="LANOSTEROL SYNTHASE"/>
    <property type="match status" value="1"/>
</dbReference>